<comment type="caution">
    <text evidence="1">The sequence shown here is derived from an EMBL/GenBank/DDBJ whole genome shotgun (WGS) entry which is preliminary data.</text>
</comment>
<dbReference type="AlphaFoldDB" id="A0A8X6TJ62"/>
<evidence type="ECO:0000313" key="2">
    <source>
        <dbReference type="Proteomes" id="UP000887013"/>
    </source>
</evidence>
<sequence>MGAVDASDSIIYHYGVFRETVKIVIKAVFWIVRYGISKGILFVRLGLTASNALAEVTLRFRMFVSGSELHSLRAGPQG</sequence>
<name>A0A8X6TJ62_NEPPI</name>
<organism evidence="1 2">
    <name type="scientific">Nephila pilipes</name>
    <name type="common">Giant wood spider</name>
    <name type="synonym">Nephila maculata</name>
    <dbReference type="NCBI Taxonomy" id="299642"/>
    <lineage>
        <taxon>Eukaryota</taxon>
        <taxon>Metazoa</taxon>
        <taxon>Ecdysozoa</taxon>
        <taxon>Arthropoda</taxon>
        <taxon>Chelicerata</taxon>
        <taxon>Arachnida</taxon>
        <taxon>Araneae</taxon>
        <taxon>Araneomorphae</taxon>
        <taxon>Entelegynae</taxon>
        <taxon>Araneoidea</taxon>
        <taxon>Nephilidae</taxon>
        <taxon>Nephila</taxon>
    </lineage>
</organism>
<gene>
    <name evidence="1" type="ORF">NPIL_259471</name>
</gene>
<dbReference type="EMBL" id="BMAW01104355">
    <property type="protein sequence ID" value="GFT13869.1"/>
    <property type="molecule type" value="Genomic_DNA"/>
</dbReference>
<keyword evidence="2" id="KW-1185">Reference proteome</keyword>
<accession>A0A8X6TJ62</accession>
<dbReference type="Proteomes" id="UP000887013">
    <property type="component" value="Unassembled WGS sequence"/>
</dbReference>
<reference evidence="1" key="1">
    <citation type="submission" date="2020-08" db="EMBL/GenBank/DDBJ databases">
        <title>Multicomponent nature underlies the extraordinary mechanical properties of spider dragline silk.</title>
        <authorList>
            <person name="Kono N."/>
            <person name="Nakamura H."/>
            <person name="Mori M."/>
            <person name="Yoshida Y."/>
            <person name="Ohtoshi R."/>
            <person name="Malay A.D."/>
            <person name="Moran D.A.P."/>
            <person name="Tomita M."/>
            <person name="Numata K."/>
            <person name="Arakawa K."/>
        </authorList>
    </citation>
    <scope>NUCLEOTIDE SEQUENCE</scope>
</reference>
<evidence type="ECO:0000313" key="1">
    <source>
        <dbReference type="EMBL" id="GFT13869.1"/>
    </source>
</evidence>
<protein>
    <submittedName>
        <fullName evidence="1">Uncharacterized protein</fullName>
    </submittedName>
</protein>
<feature type="non-terminal residue" evidence="1">
    <location>
        <position position="1"/>
    </location>
</feature>
<proteinExistence type="predicted"/>